<gene>
    <name evidence="1" type="ORF">AVEN_85664_1</name>
</gene>
<dbReference type="AlphaFoldDB" id="A0A4Y2Q1S8"/>
<protein>
    <submittedName>
        <fullName evidence="1">Uncharacterized protein</fullName>
    </submittedName>
</protein>
<sequence length="140" mass="16103">MQSKSGFANSRRSVSLIIGKLNQQNSEFAQNMKCSLVQRISGRHNVSFVGFMQYLNFGRKYDAAAVIVDLSRLPNETSLFQQAKIIMIRLRVKRITVHLFGLRRKVHGNFGREIFNIARKIRKIDTLEGKGPTVFNQQEF</sequence>
<comment type="caution">
    <text evidence="1">The sequence shown here is derived from an EMBL/GenBank/DDBJ whole genome shotgun (WGS) entry which is preliminary data.</text>
</comment>
<proteinExistence type="predicted"/>
<reference evidence="1 2" key="1">
    <citation type="journal article" date="2019" name="Sci. Rep.">
        <title>Orb-weaving spider Araneus ventricosus genome elucidates the spidroin gene catalogue.</title>
        <authorList>
            <person name="Kono N."/>
            <person name="Nakamura H."/>
            <person name="Ohtoshi R."/>
            <person name="Moran D.A.P."/>
            <person name="Shinohara A."/>
            <person name="Yoshida Y."/>
            <person name="Fujiwara M."/>
            <person name="Mori M."/>
            <person name="Tomita M."/>
            <person name="Arakawa K."/>
        </authorList>
    </citation>
    <scope>NUCLEOTIDE SEQUENCE [LARGE SCALE GENOMIC DNA]</scope>
</reference>
<evidence type="ECO:0000313" key="2">
    <source>
        <dbReference type="Proteomes" id="UP000499080"/>
    </source>
</evidence>
<keyword evidence="2" id="KW-1185">Reference proteome</keyword>
<dbReference type="Proteomes" id="UP000499080">
    <property type="component" value="Unassembled WGS sequence"/>
</dbReference>
<evidence type="ECO:0000313" key="1">
    <source>
        <dbReference type="EMBL" id="GBN57459.1"/>
    </source>
</evidence>
<name>A0A4Y2Q1S8_ARAVE</name>
<organism evidence="1 2">
    <name type="scientific">Araneus ventricosus</name>
    <name type="common">Orbweaver spider</name>
    <name type="synonym">Epeira ventricosa</name>
    <dbReference type="NCBI Taxonomy" id="182803"/>
    <lineage>
        <taxon>Eukaryota</taxon>
        <taxon>Metazoa</taxon>
        <taxon>Ecdysozoa</taxon>
        <taxon>Arthropoda</taxon>
        <taxon>Chelicerata</taxon>
        <taxon>Arachnida</taxon>
        <taxon>Araneae</taxon>
        <taxon>Araneomorphae</taxon>
        <taxon>Entelegynae</taxon>
        <taxon>Araneoidea</taxon>
        <taxon>Araneidae</taxon>
        <taxon>Araneus</taxon>
    </lineage>
</organism>
<dbReference type="EMBL" id="BGPR01218556">
    <property type="protein sequence ID" value="GBN57459.1"/>
    <property type="molecule type" value="Genomic_DNA"/>
</dbReference>
<accession>A0A4Y2Q1S8</accession>